<dbReference type="InterPro" id="IPR013083">
    <property type="entry name" value="Znf_RING/FYVE/PHD"/>
</dbReference>
<dbReference type="GO" id="GO:0008270">
    <property type="term" value="F:zinc ion binding"/>
    <property type="evidence" value="ECO:0007669"/>
    <property type="project" value="UniProtKB-KW"/>
</dbReference>
<dbReference type="Pfam" id="PF00097">
    <property type="entry name" value="zf-C3HC4"/>
    <property type="match status" value="1"/>
</dbReference>
<feature type="domain" description="RING-type" evidence="8">
    <location>
        <begin position="192"/>
        <end position="240"/>
    </location>
</feature>
<dbReference type="PANTHER" id="PTHR12983">
    <property type="entry name" value="RING FINGER 10 FAMILY MEMBER"/>
    <property type="match status" value="1"/>
</dbReference>
<dbReference type="GO" id="GO:0005737">
    <property type="term" value="C:cytoplasm"/>
    <property type="evidence" value="ECO:0007669"/>
    <property type="project" value="UniProtKB-SubCell"/>
</dbReference>
<dbReference type="OrthoDB" id="302966at2759"/>
<sequence>MSFPKKDSSKVDLNPIGSSPSYPMTPQGSSSISTTNTVSNGTMRRQNAAPNHNGNKGRGSQSNARQRNPDGYSKRKNKSRQGNNKPVLSNDDFEHMLKTSGKKGVDISHLLDFKLPEHEHAEPSQFERKRMNKYKSRSCVNLNLTGRNYVNVNYRFIVDPKCDYKPQLLDANVPLEDSSIVRVIVNKNDHTCPICLDDDFVAPRMTKCGHIFCYPCLMRLFDSLDETDPRRRKTKCPLCSENIWEKHPLLSVLINNINENEEKPKVGDTVDLQLMYRPANKILAQPLYMYIQNTQFPNNIPWISDKADPKNFLLESPYAKYSRLMKCHTDFILQCFEAEKESIYDHKIMDKELYGDSGSHYNLALSKIQEQIDVVHSEISSSMYYSQSIAEYNTSNVIDDIGSLDFESLSIKQSIFQPGEKGFFFYQLTNQSNIKYVLASLDINILKSIYGDFSQFPLVLRARIENISYDNNIITIEQIQRMKYLGHFPVGTELGFLELEWLDNYEDAPFAPPLVLNQFKRKLKERARLVKNKKMKEDRNKQRFEKEMELKTLQFYSNENNMSLKDYGYNLKLENEFTHINGESPPLMASFPSVDEASSSSGAADGSNGPHKPTINTVWGTVIPKSEEVIEEEVEASNDVELMIKKAKEEQMKAGKNGRKKKGKRIVLSLN</sequence>
<evidence type="ECO:0000256" key="7">
    <source>
        <dbReference type="SAM" id="MobiDB-lite"/>
    </source>
</evidence>
<name>A0A9W6YXC6_AMBMO</name>
<reference evidence="9" key="1">
    <citation type="submission" date="2023-04" db="EMBL/GenBank/DDBJ databases">
        <title>Ambrosiozyma monospora NBRC 1965.</title>
        <authorList>
            <person name="Ichikawa N."/>
            <person name="Sato H."/>
            <person name="Tonouchi N."/>
        </authorList>
    </citation>
    <scope>NUCLEOTIDE SEQUENCE</scope>
    <source>
        <strain evidence="9">NBRC 1965</strain>
    </source>
</reference>
<evidence type="ECO:0000256" key="6">
    <source>
        <dbReference type="PROSITE-ProRule" id="PRU00175"/>
    </source>
</evidence>
<evidence type="ECO:0000256" key="3">
    <source>
        <dbReference type="ARBA" id="ARBA00022723"/>
    </source>
</evidence>
<feature type="compositionally biased region" description="Basic and acidic residues" evidence="7">
    <location>
        <begin position="1"/>
        <end position="10"/>
    </location>
</feature>
<keyword evidence="2" id="KW-0963">Cytoplasm</keyword>
<dbReference type="Gene3D" id="3.30.40.10">
    <property type="entry name" value="Zinc/RING finger domain, C3HC4 (zinc finger)"/>
    <property type="match status" value="1"/>
</dbReference>
<evidence type="ECO:0000256" key="4">
    <source>
        <dbReference type="ARBA" id="ARBA00022771"/>
    </source>
</evidence>
<dbReference type="InterPro" id="IPR039739">
    <property type="entry name" value="MAG2/RNF10"/>
</dbReference>
<dbReference type="EMBL" id="BSXU01001766">
    <property type="protein sequence ID" value="GMG30843.1"/>
    <property type="molecule type" value="Genomic_DNA"/>
</dbReference>
<dbReference type="SUPFAM" id="SSF57850">
    <property type="entry name" value="RING/U-box"/>
    <property type="match status" value="1"/>
</dbReference>
<keyword evidence="4 6" id="KW-0863">Zinc-finger</keyword>
<dbReference type="PROSITE" id="PS50089">
    <property type="entry name" value="ZF_RING_2"/>
    <property type="match status" value="1"/>
</dbReference>
<proteinExistence type="predicted"/>
<dbReference type="GO" id="GO:0045944">
    <property type="term" value="P:positive regulation of transcription by RNA polymerase II"/>
    <property type="evidence" value="ECO:0007669"/>
    <property type="project" value="TreeGrafter"/>
</dbReference>
<feature type="region of interest" description="Disordered" evidence="7">
    <location>
        <begin position="588"/>
        <end position="617"/>
    </location>
</feature>
<feature type="compositionally biased region" description="Polar residues" evidence="7">
    <location>
        <begin position="43"/>
        <end position="66"/>
    </location>
</feature>
<evidence type="ECO:0000313" key="9">
    <source>
        <dbReference type="EMBL" id="GMG30843.1"/>
    </source>
</evidence>
<comment type="caution">
    <text evidence="9">The sequence shown here is derived from an EMBL/GenBank/DDBJ whole genome shotgun (WGS) entry which is preliminary data.</text>
</comment>
<evidence type="ECO:0000256" key="5">
    <source>
        <dbReference type="ARBA" id="ARBA00022833"/>
    </source>
</evidence>
<dbReference type="PANTHER" id="PTHR12983:SF9">
    <property type="entry name" value="E3 UBIQUITIN-PROTEIN LIGASE RNF10"/>
    <property type="match status" value="1"/>
</dbReference>
<keyword evidence="5" id="KW-0862">Zinc</keyword>
<dbReference type="InterPro" id="IPR017907">
    <property type="entry name" value="Znf_RING_CS"/>
</dbReference>
<evidence type="ECO:0000256" key="2">
    <source>
        <dbReference type="ARBA" id="ARBA00022490"/>
    </source>
</evidence>
<dbReference type="Proteomes" id="UP001165063">
    <property type="component" value="Unassembled WGS sequence"/>
</dbReference>
<evidence type="ECO:0000256" key="1">
    <source>
        <dbReference type="ARBA" id="ARBA00004496"/>
    </source>
</evidence>
<comment type="subcellular location">
    <subcellularLocation>
        <location evidence="1">Cytoplasm</location>
    </subcellularLocation>
</comment>
<dbReference type="GO" id="GO:0000976">
    <property type="term" value="F:transcription cis-regulatory region binding"/>
    <property type="evidence" value="ECO:0007669"/>
    <property type="project" value="TreeGrafter"/>
</dbReference>
<gene>
    <name evidence="9" type="ORF">Amon01_000391000</name>
</gene>
<keyword evidence="3" id="KW-0479">Metal-binding</keyword>
<dbReference type="SMART" id="SM00184">
    <property type="entry name" value="RING"/>
    <property type="match status" value="1"/>
</dbReference>
<dbReference type="InterPro" id="IPR018957">
    <property type="entry name" value="Znf_C3HC4_RING-type"/>
</dbReference>
<feature type="compositionally biased region" description="Polar residues" evidence="7">
    <location>
        <begin position="16"/>
        <end position="27"/>
    </location>
</feature>
<feature type="compositionally biased region" description="Low complexity" evidence="7">
    <location>
        <begin position="28"/>
        <end position="42"/>
    </location>
</feature>
<feature type="compositionally biased region" description="Basic residues" evidence="7">
    <location>
        <begin position="656"/>
        <end position="665"/>
    </location>
</feature>
<protein>
    <submittedName>
        <fullName evidence="9">Unnamed protein product</fullName>
    </submittedName>
</protein>
<dbReference type="InterPro" id="IPR001841">
    <property type="entry name" value="Znf_RING"/>
</dbReference>
<accession>A0A9W6YXC6</accession>
<organism evidence="9 10">
    <name type="scientific">Ambrosiozyma monospora</name>
    <name type="common">Yeast</name>
    <name type="synonym">Endomycopsis monosporus</name>
    <dbReference type="NCBI Taxonomy" id="43982"/>
    <lineage>
        <taxon>Eukaryota</taxon>
        <taxon>Fungi</taxon>
        <taxon>Dikarya</taxon>
        <taxon>Ascomycota</taxon>
        <taxon>Saccharomycotina</taxon>
        <taxon>Pichiomycetes</taxon>
        <taxon>Pichiales</taxon>
        <taxon>Pichiaceae</taxon>
        <taxon>Ambrosiozyma</taxon>
    </lineage>
</organism>
<evidence type="ECO:0000259" key="8">
    <source>
        <dbReference type="PROSITE" id="PS50089"/>
    </source>
</evidence>
<dbReference type="AlphaFoldDB" id="A0A9W6YXC6"/>
<evidence type="ECO:0000313" key="10">
    <source>
        <dbReference type="Proteomes" id="UP001165063"/>
    </source>
</evidence>
<feature type="region of interest" description="Disordered" evidence="7">
    <location>
        <begin position="1"/>
        <end position="92"/>
    </location>
</feature>
<dbReference type="PROSITE" id="PS00518">
    <property type="entry name" value="ZF_RING_1"/>
    <property type="match status" value="1"/>
</dbReference>
<feature type="compositionally biased region" description="Low complexity" evidence="7">
    <location>
        <begin position="597"/>
        <end position="609"/>
    </location>
</feature>
<keyword evidence="10" id="KW-1185">Reference proteome</keyword>
<feature type="region of interest" description="Disordered" evidence="7">
    <location>
        <begin position="649"/>
        <end position="671"/>
    </location>
</feature>